<dbReference type="GO" id="GO:0042910">
    <property type="term" value="F:xenobiotic transmembrane transporter activity"/>
    <property type="evidence" value="ECO:0007669"/>
    <property type="project" value="TreeGrafter"/>
</dbReference>
<feature type="transmembrane region" description="Helical" evidence="1">
    <location>
        <begin position="502"/>
        <end position="522"/>
    </location>
</feature>
<dbReference type="Pfam" id="PF00873">
    <property type="entry name" value="ACR_tran"/>
    <property type="match status" value="3"/>
</dbReference>
<feature type="transmembrane region" description="Helical" evidence="1">
    <location>
        <begin position="391"/>
        <end position="410"/>
    </location>
</feature>
<feature type="transmembrane region" description="Helical" evidence="1">
    <location>
        <begin position="1063"/>
        <end position="1082"/>
    </location>
</feature>
<dbReference type="SUPFAM" id="SSF82693">
    <property type="entry name" value="Multidrug efflux transporter AcrB pore domain, PN1, PN2, PC1 and PC2 subdomains"/>
    <property type="match status" value="2"/>
</dbReference>
<dbReference type="Gene3D" id="3.30.70.1320">
    <property type="entry name" value="Multidrug efflux transporter AcrB pore domain like"/>
    <property type="match status" value="1"/>
</dbReference>
<dbReference type="Gene3D" id="3.30.70.1430">
    <property type="entry name" value="Multidrug efflux transporter AcrB pore domain"/>
    <property type="match status" value="2"/>
</dbReference>
<dbReference type="Proteomes" id="UP000184041">
    <property type="component" value="Unassembled WGS sequence"/>
</dbReference>
<protein>
    <submittedName>
        <fullName evidence="2">Cu(I)/Ag(I) efflux system membrane protein CusA/SilA</fullName>
    </submittedName>
</protein>
<dbReference type="Gene3D" id="1.20.1640.10">
    <property type="entry name" value="Multidrug efflux transporter AcrB transmembrane domain"/>
    <property type="match status" value="3"/>
</dbReference>
<feature type="transmembrane region" description="Helical" evidence="1">
    <location>
        <begin position="534"/>
        <end position="552"/>
    </location>
</feature>
<sequence length="1269" mass="140947">MLDKIIRFFLENKLISVLLLLLFVGWGMAVAPFNWQLDEIFPRDPVPVDAIPDLGENQQIVHTEWPGRSPQDIEDQITYPLTTELLGLPGVKSVRSSSMIGLSTIYVIFEEDIEFYWSRSRILEKLNALPSGTLPGDVQPSLGPDATGLGQIFWYTLEGRDENGDPAGGWDPQELRTIQDYTVDYALTSAQGVAEVAPVGGYVREYQVDVDPEAMQVYGITMQQIFEAVRGSNVDVGARTVEMNNVEYLVRGLGYIKSLEDLEKAVVVSRDNTPVRIQDIAHVTYGPAMQRGALDKSGAEAVGGVVVARQGENPLQVIQNVKEQISEISAGLPSKTLEDGTESKVTIVPFYDRTKLIMETLGTLEEALFLQILVTIIVVIVMVMNLRSSVLISGLLPIAVLMTFISMKYGGVDANIVALTGIAIAIGTMVDMAVILTENMIRHIDEAGDEEPLLEVIFRATSEVASAVVTAVSTTVISFLPVFTMVAAEGKLFIPLAYTKTFALIASIIISLIIIPPFAHWFFSVRIKKRPLKIAWNGLVVVLGLISIIFSVLPWAGWLLLLFGANTLASLYGEAYDERQAVRINNVIAAIVVTWLLTKAWLPLGPEVSLFANFIFVGGIAAVLIGIFFLFIRYFRPILQWALYYRKTFLSLPLVLVLLGVTIWLGYGTMFGWMEKGLDSAGVTVGETAAWTAMEETFPGLGEEFMPPLDEGTFLLMPTTMPHVGVEEAKDYMQKIDMAVTSIPEVDMVVGKLGRAETALDPAPISMYENIIQYKSEYKRDEDGRRIRFAVNEEGEYVRNESGELIPDLGGKYYRQWRDHIQSPDDIWNEIVDASRVPGLTSAPKLQPIETRQIMLQSGMRAPMGIKVKGPDLGTIESFGLEMEEVLREVPGVQSQTVFADRIVGKPYLEIEWDREALARYGLKIADVQQYLEVAMGGMALTQTVEGRERYPVRVRYAREYRDSPEEIERMFVATASGTNIPLGMLGEVKYRQGPQVVKSEDTFLTGYVTFDKRDGFSEVEVVEAARKVINEKIDKGELSVPSGLSFEFAGNYENQVRAEKRLSVVMPVTLLIIFLILYFQFRSISTTAMIFSSIFVAWAGGFIMLWLYGQPWFMNFELFGTNMRDLFQMGVVNLSVAVWVGFIALFGIAADGAVVIATYIHQLMDRHKPESVGELHEIIIKAGSLRIRPTLMTTATTTLALLPILTSSGRGADIMIPMAIPTFGGMMVAIVTLFVVPVLYAVWHESKWKIKDKMEQMPLTENTNNGIN</sequence>
<feature type="transmembrane region" description="Helical" evidence="1">
    <location>
        <begin position="610"/>
        <end position="632"/>
    </location>
</feature>
<dbReference type="EMBL" id="FQUS01000002">
    <property type="protein sequence ID" value="SHE61498.1"/>
    <property type="molecule type" value="Genomic_DNA"/>
</dbReference>
<feature type="transmembrane region" description="Helical" evidence="1">
    <location>
        <begin position="456"/>
        <end position="482"/>
    </location>
</feature>
<name>A0A1M4UXV2_9BACT</name>
<evidence type="ECO:0000313" key="3">
    <source>
        <dbReference type="Proteomes" id="UP000184041"/>
    </source>
</evidence>
<dbReference type="PRINTS" id="PR00702">
    <property type="entry name" value="ACRIFLAVINRP"/>
</dbReference>
<feature type="transmembrane region" description="Helical" evidence="1">
    <location>
        <begin position="1089"/>
        <end position="1109"/>
    </location>
</feature>
<accession>A0A1M4UXV2</accession>
<feature type="transmembrane region" description="Helical" evidence="1">
    <location>
        <begin position="416"/>
        <end position="436"/>
    </location>
</feature>
<dbReference type="AlphaFoldDB" id="A0A1M4UXV2"/>
<keyword evidence="1" id="KW-0472">Membrane</keyword>
<feature type="transmembrane region" description="Helical" evidence="1">
    <location>
        <begin position="1190"/>
        <end position="1207"/>
    </location>
</feature>
<feature type="transmembrane region" description="Helical" evidence="1">
    <location>
        <begin position="1137"/>
        <end position="1161"/>
    </location>
</feature>
<dbReference type="SUPFAM" id="SSF82714">
    <property type="entry name" value="Multidrug efflux transporter AcrB TolC docking domain, DN and DC subdomains"/>
    <property type="match status" value="2"/>
</dbReference>
<dbReference type="GO" id="GO:0005886">
    <property type="term" value="C:plasma membrane"/>
    <property type="evidence" value="ECO:0007669"/>
    <property type="project" value="TreeGrafter"/>
</dbReference>
<proteinExistence type="predicted"/>
<gene>
    <name evidence="2" type="ORF">SAMN05443144_102150</name>
</gene>
<dbReference type="InterPro" id="IPR001036">
    <property type="entry name" value="Acrflvin-R"/>
</dbReference>
<dbReference type="Gene3D" id="3.30.70.1440">
    <property type="entry name" value="Multidrug efflux transporter AcrB pore domain"/>
    <property type="match status" value="1"/>
</dbReference>
<evidence type="ECO:0000313" key="2">
    <source>
        <dbReference type="EMBL" id="SHE61498.1"/>
    </source>
</evidence>
<feature type="transmembrane region" description="Helical" evidence="1">
    <location>
        <begin position="1219"/>
        <end position="1244"/>
    </location>
</feature>
<evidence type="ECO:0000256" key="1">
    <source>
        <dbReference type="SAM" id="Phobius"/>
    </source>
</evidence>
<dbReference type="STRING" id="1194090.SAMN05443144_102150"/>
<feature type="transmembrane region" description="Helical" evidence="1">
    <location>
        <begin position="652"/>
        <end position="674"/>
    </location>
</feature>
<keyword evidence="3" id="KW-1185">Reference proteome</keyword>
<dbReference type="PANTHER" id="PTHR32063">
    <property type="match status" value="1"/>
</dbReference>
<reference evidence="2 3" key="1">
    <citation type="submission" date="2016-11" db="EMBL/GenBank/DDBJ databases">
        <authorList>
            <person name="Jaros S."/>
            <person name="Januszkiewicz K."/>
            <person name="Wedrychowicz H."/>
        </authorList>
    </citation>
    <scope>NUCLEOTIDE SEQUENCE [LARGE SCALE GENOMIC DNA]</scope>
    <source>
        <strain evidence="2 3">DSM 21986</strain>
    </source>
</reference>
<keyword evidence="1" id="KW-1133">Transmembrane helix</keyword>
<dbReference type="SUPFAM" id="SSF82866">
    <property type="entry name" value="Multidrug efflux transporter AcrB transmembrane domain"/>
    <property type="match status" value="2"/>
</dbReference>
<organism evidence="2 3">
    <name type="scientific">Fodinibius roseus</name>
    <dbReference type="NCBI Taxonomy" id="1194090"/>
    <lineage>
        <taxon>Bacteria</taxon>
        <taxon>Pseudomonadati</taxon>
        <taxon>Balneolota</taxon>
        <taxon>Balneolia</taxon>
        <taxon>Balneolales</taxon>
        <taxon>Balneolaceae</taxon>
        <taxon>Fodinibius</taxon>
    </lineage>
</organism>
<dbReference type="OrthoDB" id="9758757at2"/>
<feature type="transmembrane region" description="Helical" evidence="1">
    <location>
        <begin position="367"/>
        <end position="384"/>
    </location>
</feature>
<keyword evidence="1" id="KW-0812">Transmembrane</keyword>
<dbReference type="InterPro" id="IPR027463">
    <property type="entry name" value="AcrB_DN_DC_subdom"/>
</dbReference>
<dbReference type="Gene3D" id="3.30.2090.10">
    <property type="entry name" value="Multidrug efflux transporter AcrB TolC docking domain, DN and DC subdomains"/>
    <property type="match status" value="2"/>
</dbReference>
<dbReference type="PANTHER" id="PTHR32063:SF19">
    <property type="entry name" value="CATION EFFLUX SYSTEM PROTEIN CUSA"/>
    <property type="match status" value="1"/>
</dbReference>
<dbReference type="RefSeq" id="WP_073059279.1">
    <property type="nucleotide sequence ID" value="NZ_FQUS01000002.1"/>
</dbReference>